<feature type="binding site" evidence="12">
    <location>
        <position position="95"/>
    </location>
    <ligand>
        <name>GTP</name>
        <dbReference type="ChEBI" id="CHEBI:37565"/>
    </ligand>
</feature>
<dbReference type="GO" id="GO:0061798">
    <property type="term" value="F:GTP 3',8'-cyclase activity"/>
    <property type="evidence" value="ECO:0007669"/>
    <property type="project" value="UniProtKB-UniRule"/>
</dbReference>
<feature type="binding site" evidence="12">
    <location>
        <position position="26"/>
    </location>
    <ligand>
        <name>[4Fe-4S] cluster</name>
        <dbReference type="ChEBI" id="CHEBI:49883"/>
        <label>1</label>
        <note>4Fe-4S-S-AdoMet</note>
    </ligand>
</feature>
<evidence type="ECO:0000256" key="9">
    <source>
        <dbReference type="ARBA" id="ARBA00023150"/>
    </source>
</evidence>
<feature type="binding site" evidence="12">
    <location>
        <position position="29"/>
    </location>
    <ligand>
        <name>[4Fe-4S] cluster</name>
        <dbReference type="ChEBI" id="CHEBI:49883"/>
        <label>1</label>
        <note>4Fe-4S-S-AdoMet</note>
    </ligand>
</feature>
<feature type="binding site" evidence="12">
    <location>
        <position position="15"/>
    </location>
    <ligand>
        <name>GTP</name>
        <dbReference type="ChEBI" id="CHEBI:37565"/>
    </ligand>
</feature>
<feature type="binding site" evidence="12">
    <location>
        <position position="256"/>
    </location>
    <ligand>
        <name>[4Fe-4S] cluster</name>
        <dbReference type="ChEBI" id="CHEBI:49883"/>
        <label>2</label>
        <note>4Fe-4S-substrate</note>
    </ligand>
</feature>
<evidence type="ECO:0000313" key="15">
    <source>
        <dbReference type="Proteomes" id="UP000663722"/>
    </source>
</evidence>
<dbReference type="Pfam" id="PF06463">
    <property type="entry name" value="Mob_synth_C"/>
    <property type="match status" value="1"/>
</dbReference>
<evidence type="ECO:0000256" key="7">
    <source>
        <dbReference type="ARBA" id="ARBA00023014"/>
    </source>
</evidence>
<dbReference type="SUPFAM" id="SSF102114">
    <property type="entry name" value="Radical SAM enzymes"/>
    <property type="match status" value="1"/>
</dbReference>
<protein>
    <recommendedName>
        <fullName evidence="1 12">GTP 3',8-cyclase</fullName>
        <ecNumber evidence="1 12">4.1.99.22</ecNumber>
    </recommendedName>
    <alternativeName>
        <fullName evidence="12">Molybdenum cofactor biosynthesis protein A</fullName>
    </alternativeName>
</protein>
<evidence type="ECO:0000256" key="8">
    <source>
        <dbReference type="ARBA" id="ARBA00023134"/>
    </source>
</evidence>
<feature type="domain" description="Radical SAM core" evidence="13">
    <location>
        <begin position="6"/>
        <end position="233"/>
    </location>
</feature>
<dbReference type="KEGG" id="dmm:dnm_019730"/>
<dbReference type="SMART" id="SM00729">
    <property type="entry name" value="Elp3"/>
    <property type="match status" value="1"/>
</dbReference>
<dbReference type="GO" id="GO:0005525">
    <property type="term" value="F:GTP binding"/>
    <property type="evidence" value="ECO:0007669"/>
    <property type="project" value="UniProtKB-UniRule"/>
</dbReference>
<organism evidence="14 15">
    <name type="scientific">Desulfonema magnum</name>
    <dbReference type="NCBI Taxonomy" id="45655"/>
    <lineage>
        <taxon>Bacteria</taxon>
        <taxon>Pseudomonadati</taxon>
        <taxon>Thermodesulfobacteriota</taxon>
        <taxon>Desulfobacteria</taxon>
        <taxon>Desulfobacterales</taxon>
        <taxon>Desulfococcaceae</taxon>
        <taxon>Desulfonema</taxon>
    </lineage>
</organism>
<feature type="binding site" evidence="12">
    <location>
        <position position="190"/>
    </location>
    <ligand>
        <name>S-adenosyl-L-methionine</name>
        <dbReference type="ChEBI" id="CHEBI:59789"/>
    </ligand>
</feature>
<dbReference type="InterPro" id="IPR058240">
    <property type="entry name" value="rSAM_sf"/>
</dbReference>
<evidence type="ECO:0000256" key="1">
    <source>
        <dbReference type="ARBA" id="ARBA00012167"/>
    </source>
</evidence>
<name>A0A975BID6_9BACT</name>
<dbReference type="GO" id="GO:0061799">
    <property type="term" value="F:cyclic pyranopterin monophosphate synthase activity"/>
    <property type="evidence" value="ECO:0007669"/>
    <property type="project" value="TreeGrafter"/>
</dbReference>
<dbReference type="SFLD" id="SFLDG01383">
    <property type="entry name" value="cyclic_pyranopterin_phosphate"/>
    <property type="match status" value="1"/>
</dbReference>
<proteinExistence type="inferred from homology"/>
<keyword evidence="3 12" id="KW-0949">S-adenosyl-L-methionine</keyword>
<dbReference type="NCBIfam" id="TIGR02666">
    <property type="entry name" value="moaA"/>
    <property type="match status" value="1"/>
</dbReference>
<dbReference type="PROSITE" id="PS01305">
    <property type="entry name" value="MOAA_NIFB_PQQE"/>
    <property type="match status" value="1"/>
</dbReference>
<keyword evidence="6 12" id="KW-0408">Iron</keyword>
<feature type="binding site" evidence="12">
    <location>
        <position position="156"/>
    </location>
    <ligand>
        <name>GTP</name>
        <dbReference type="ChEBI" id="CHEBI:37565"/>
    </ligand>
</feature>
<comment type="catalytic activity">
    <reaction evidence="11 12">
        <text>GTP + AH2 + S-adenosyl-L-methionine = (8S)-3',8-cyclo-7,8-dihydroguanosine 5'-triphosphate + 5'-deoxyadenosine + L-methionine + A + H(+)</text>
        <dbReference type="Rhea" id="RHEA:49576"/>
        <dbReference type="ChEBI" id="CHEBI:13193"/>
        <dbReference type="ChEBI" id="CHEBI:15378"/>
        <dbReference type="ChEBI" id="CHEBI:17319"/>
        <dbReference type="ChEBI" id="CHEBI:17499"/>
        <dbReference type="ChEBI" id="CHEBI:37565"/>
        <dbReference type="ChEBI" id="CHEBI:57844"/>
        <dbReference type="ChEBI" id="CHEBI:59789"/>
        <dbReference type="ChEBI" id="CHEBI:131766"/>
        <dbReference type="EC" id="4.1.99.22"/>
    </reaction>
</comment>
<comment type="pathway">
    <text evidence="12">Cofactor biosynthesis; molybdopterin biosynthesis.</text>
</comment>
<evidence type="ECO:0000259" key="13">
    <source>
        <dbReference type="PROSITE" id="PS51918"/>
    </source>
</evidence>
<dbReference type="GO" id="GO:0006777">
    <property type="term" value="P:Mo-molybdopterin cofactor biosynthetic process"/>
    <property type="evidence" value="ECO:0007669"/>
    <property type="project" value="UniProtKB-UniRule"/>
</dbReference>
<dbReference type="Pfam" id="PF04055">
    <property type="entry name" value="Radical_SAM"/>
    <property type="match status" value="1"/>
</dbReference>
<evidence type="ECO:0000256" key="5">
    <source>
        <dbReference type="ARBA" id="ARBA00022741"/>
    </source>
</evidence>
<evidence type="ECO:0000256" key="10">
    <source>
        <dbReference type="ARBA" id="ARBA00023239"/>
    </source>
</evidence>
<dbReference type="GO" id="GO:1904047">
    <property type="term" value="F:S-adenosyl-L-methionine binding"/>
    <property type="evidence" value="ECO:0007669"/>
    <property type="project" value="UniProtKB-UniRule"/>
</dbReference>
<dbReference type="InterPro" id="IPR013785">
    <property type="entry name" value="Aldolase_TIM"/>
</dbReference>
<dbReference type="Gene3D" id="3.20.20.70">
    <property type="entry name" value="Aldolase class I"/>
    <property type="match status" value="1"/>
</dbReference>
<evidence type="ECO:0000256" key="2">
    <source>
        <dbReference type="ARBA" id="ARBA00022485"/>
    </source>
</evidence>
<feature type="binding site" evidence="12">
    <location>
        <position position="22"/>
    </location>
    <ligand>
        <name>[4Fe-4S] cluster</name>
        <dbReference type="ChEBI" id="CHEBI:49883"/>
        <label>1</label>
        <note>4Fe-4S-S-AdoMet</note>
    </ligand>
</feature>
<dbReference type="SFLD" id="SFLDG01067">
    <property type="entry name" value="SPASM/twitch_domain_containing"/>
    <property type="match status" value="1"/>
</dbReference>
<dbReference type="PROSITE" id="PS51918">
    <property type="entry name" value="RADICAL_SAM"/>
    <property type="match status" value="1"/>
</dbReference>
<evidence type="ECO:0000313" key="14">
    <source>
        <dbReference type="EMBL" id="QTA85956.1"/>
    </source>
</evidence>
<dbReference type="InterPro" id="IPR010505">
    <property type="entry name" value="MoaA_twitch"/>
</dbReference>
<evidence type="ECO:0000256" key="6">
    <source>
        <dbReference type="ARBA" id="ARBA00023004"/>
    </source>
</evidence>
<dbReference type="HAMAP" id="MF_01225_B">
    <property type="entry name" value="MoaA_B"/>
    <property type="match status" value="1"/>
</dbReference>
<dbReference type="PANTHER" id="PTHR22960:SF0">
    <property type="entry name" value="MOLYBDENUM COFACTOR BIOSYNTHESIS PROTEIN 1"/>
    <property type="match status" value="1"/>
</dbReference>
<dbReference type="GO" id="GO:0046872">
    <property type="term" value="F:metal ion binding"/>
    <property type="evidence" value="ECO:0007669"/>
    <property type="project" value="UniProtKB-KW"/>
</dbReference>
<feature type="binding site" evidence="12">
    <location>
        <position position="64"/>
    </location>
    <ligand>
        <name>GTP</name>
        <dbReference type="ChEBI" id="CHEBI:37565"/>
    </ligand>
</feature>
<evidence type="ECO:0000256" key="12">
    <source>
        <dbReference type="HAMAP-Rule" id="MF_01225"/>
    </source>
</evidence>
<feature type="binding site" evidence="12">
    <location>
        <position position="28"/>
    </location>
    <ligand>
        <name>S-adenosyl-L-methionine</name>
        <dbReference type="ChEBI" id="CHEBI:59789"/>
    </ligand>
</feature>
<dbReference type="InterPro" id="IPR050105">
    <property type="entry name" value="MoCo_biosynth_MoaA/MoaC"/>
</dbReference>
<keyword evidence="15" id="KW-1185">Reference proteome</keyword>
<keyword evidence="9 12" id="KW-0501">Molybdenum cofactor biosynthesis</keyword>
<keyword evidence="7 12" id="KW-0411">Iron-sulfur</keyword>
<keyword evidence="5 12" id="KW-0547">Nucleotide-binding</keyword>
<dbReference type="PANTHER" id="PTHR22960">
    <property type="entry name" value="MOLYBDOPTERIN COFACTOR SYNTHESIS PROTEIN A"/>
    <property type="match status" value="1"/>
</dbReference>
<feature type="binding site" evidence="12">
    <location>
        <position position="273"/>
    </location>
    <ligand>
        <name>[4Fe-4S] cluster</name>
        <dbReference type="ChEBI" id="CHEBI:49883"/>
        <label>2</label>
        <note>4Fe-4S-substrate</note>
    </ligand>
</feature>
<dbReference type="CDD" id="cd21117">
    <property type="entry name" value="Twitch_MoaA"/>
    <property type="match status" value="1"/>
</dbReference>
<dbReference type="CDD" id="cd01335">
    <property type="entry name" value="Radical_SAM"/>
    <property type="match status" value="1"/>
</dbReference>
<comment type="subunit">
    <text evidence="12">Monomer and homodimer.</text>
</comment>
<evidence type="ECO:0000256" key="11">
    <source>
        <dbReference type="ARBA" id="ARBA00048697"/>
    </source>
</evidence>
<dbReference type="RefSeq" id="WP_207681797.1">
    <property type="nucleotide sequence ID" value="NZ_CP061800.1"/>
</dbReference>
<reference evidence="14" key="1">
    <citation type="journal article" date="2021" name="Microb. Physiol.">
        <title>Proteogenomic Insights into the Physiology of Marine, Sulfate-Reducing, Filamentous Desulfonema limicola and Desulfonema magnum.</title>
        <authorList>
            <person name="Schnaars V."/>
            <person name="Wohlbrand L."/>
            <person name="Scheve S."/>
            <person name="Hinrichs C."/>
            <person name="Reinhardt R."/>
            <person name="Rabus R."/>
        </authorList>
    </citation>
    <scope>NUCLEOTIDE SEQUENCE</scope>
    <source>
        <strain evidence="14">4be13</strain>
    </source>
</reference>
<dbReference type="InterPro" id="IPR040064">
    <property type="entry name" value="MoaA-like"/>
</dbReference>
<keyword evidence="10 12" id="KW-0456">Lyase</keyword>
<dbReference type="GO" id="GO:0051539">
    <property type="term" value="F:4 iron, 4 sulfur cluster binding"/>
    <property type="evidence" value="ECO:0007669"/>
    <property type="project" value="UniProtKB-UniRule"/>
</dbReference>
<feature type="binding site" evidence="12">
    <location>
        <position position="68"/>
    </location>
    <ligand>
        <name>S-adenosyl-L-methionine</name>
        <dbReference type="ChEBI" id="CHEBI:59789"/>
    </ligand>
</feature>
<comment type="similarity">
    <text evidence="12">Belongs to the radical SAM superfamily. MoaA family.</text>
</comment>
<gene>
    <name evidence="12 14" type="primary">moaA</name>
    <name evidence="14" type="ORF">dnm_019730</name>
</gene>
<evidence type="ECO:0000256" key="3">
    <source>
        <dbReference type="ARBA" id="ARBA00022691"/>
    </source>
</evidence>
<comment type="function">
    <text evidence="12">Catalyzes the cyclization of GTP to (8S)-3',8-cyclo-7,8-dihydroguanosine 5'-triphosphate.</text>
</comment>
<sequence>MSLTDRYNRNLNYLRVSVTDRCNLRCIYCSPHNPLPLPHEDILTYEEILRIIRTGVRLGISKVRITGGEPLVRKGIYSFLKELGRIEGISDISLTTNGVFLKDNLEKIRSAGIKRLNISMDTLNRLRFKEITGRDNFDKVWEGIMSAHEMGFDPIKINVVVLNGINDDELTELAKLSFSYPFHIRFIEYMPIGNQKLEGINQDLELLAPDIMKRISVLGILNPVENGINDGPADRYQFEGAKGEIGLIRPLSHHFCYKCNRLRLTANGHLRACLLSDKEDDIKGPLRKGCSDSELADIFLEAVRHKPFEHHVRARHSSGVSGQMSAIGG</sequence>
<dbReference type="NCBIfam" id="NF001199">
    <property type="entry name" value="PRK00164.2-1"/>
    <property type="match status" value="1"/>
</dbReference>
<dbReference type="InterPro" id="IPR000385">
    <property type="entry name" value="MoaA_NifB_PqqE_Fe-S-bd_CS"/>
</dbReference>
<dbReference type="Proteomes" id="UP000663722">
    <property type="component" value="Chromosome"/>
</dbReference>
<feature type="binding site" evidence="12">
    <location>
        <position position="259"/>
    </location>
    <ligand>
        <name>[4Fe-4S] cluster</name>
        <dbReference type="ChEBI" id="CHEBI:49883"/>
        <label>2</label>
        <note>4Fe-4S-substrate</note>
    </ligand>
</feature>
<keyword evidence="8 12" id="KW-0342">GTP-binding</keyword>
<dbReference type="AlphaFoldDB" id="A0A975BID6"/>
<dbReference type="InterPro" id="IPR007197">
    <property type="entry name" value="rSAM"/>
</dbReference>
<comment type="cofactor">
    <cofactor evidence="12">
        <name>[4Fe-4S] cluster</name>
        <dbReference type="ChEBI" id="CHEBI:49883"/>
    </cofactor>
    <text evidence="12">Binds 2 [4Fe-4S] clusters. Binds 1 [4Fe-4S] cluster coordinated with 3 cysteines and an exchangeable S-adenosyl-L-methionine and 1 [4Fe-4S] cluster coordinated with 3 cysteines and the GTP-derived substrate.</text>
</comment>
<feature type="binding site" evidence="12">
    <location>
        <begin position="261"/>
        <end position="263"/>
    </location>
    <ligand>
        <name>GTP</name>
        <dbReference type="ChEBI" id="CHEBI:37565"/>
    </ligand>
</feature>
<accession>A0A975BID6</accession>
<evidence type="ECO:0000256" key="4">
    <source>
        <dbReference type="ARBA" id="ARBA00022723"/>
    </source>
</evidence>
<dbReference type="SFLD" id="SFLDS00029">
    <property type="entry name" value="Radical_SAM"/>
    <property type="match status" value="1"/>
</dbReference>
<feature type="binding site" evidence="12">
    <location>
        <position position="119"/>
    </location>
    <ligand>
        <name>S-adenosyl-L-methionine</name>
        <dbReference type="ChEBI" id="CHEBI:59789"/>
    </ligand>
</feature>
<dbReference type="EC" id="4.1.99.22" evidence="1 12"/>
<dbReference type="InterPro" id="IPR013483">
    <property type="entry name" value="MoaA"/>
</dbReference>
<dbReference type="EMBL" id="CP061800">
    <property type="protein sequence ID" value="QTA85956.1"/>
    <property type="molecule type" value="Genomic_DNA"/>
</dbReference>
<dbReference type="SFLD" id="SFLDG01386">
    <property type="entry name" value="main_SPASM_domain-containing"/>
    <property type="match status" value="1"/>
</dbReference>
<dbReference type="InterPro" id="IPR006638">
    <property type="entry name" value="Elp3/MiaA/NifB-like_rSAM"/>
</dbReference>
<keyword evidence="4 12" id="KW-0479">Metal-binding</keyword>
<keyword evidence="2 12" id="KW-0004">4Fe-4S</keyword>